<evidence type="ECO:0008006" key="4">
    <source>
        <dbReference type="Google" id="ProtNLM"/>
    </source>
</evidence>
<evidence type="ECO:0000256" key="1">
    <source>
        <dbReference type="SAM" id="MobiDB-lite"/>
    </source>
</evidence>
<dbReference type="Gene3D" id="2.60.120.10">
    <property type="entry name" value="Jelly Rolls"/>
    <property type="match status" value="1"/>
</dbReference>
<sequence length="219" mass="23537">MTEGPAGEVRQGRSDRVEVAIASAFPVLGRVGRGSTGRSLRTVIPDTSVLLLSERYGANAAAKRKNRKQAGAPAPASPSGCYGPARERRRVHGQCGQGRGAGPGWLLGHFKAPSDPRHSEDVEIKWGVHPRGDERARWVTGEERTTLLVLVSGRFRVELPGRSVLLAEQGDCVGWGRGTDHSWCAEEESVVLTVRWPSVPGYRADGGTSPQQGDADGRR</sequence>
<feature type="region of interest" description="Disordered" evidence="1">
    <location>
        <begin position="62"/>
        <end position="98"/>
    </location>
</feature>
<comment type="caution">
    <text evidence="2">The sequence shown here is derived from an EMBL/GenBank/DDBJ whole genome shotgun (WGS) entry which is preliminary data.</text>
</comment>
<evidence type="ECO:0000313" key="3">
    <source>
        <dbReference type="Proteomes" id="UP001501358"/>
    </source>
</evidence>
<gene>
    <name evidence="2" type="ORF">GCM10010406_40520</name>
</gene>
<dbReference type="Proteomes" id="UP001501358">
    <property type="component" value="Unassembled WGS sequence"/>
</dbReference>
<reference evidence="2 3" key="1">
    <citation type="journal article" date="2019" name="Int. J. Syst. Evol. Microbiol.">
        <title>The Global Catalogue of Microorganisms (GCM) 10K type strain sequencing project: providing services to taxonomists for standard genome sequencing and annotation.</title>
        <authorList>
            <consortium name="The Broad Institute Genomics Platform"/>
            <consortium name="The Broad Institute Genome Sequencing Center for Infectious Disease"/>
            <person name="Wu L."/>
            <person name="Ma J."/>
        </authorList>
    </citation>
    <scope>NUCLEOTIDE SEQUENCE [LARGE SCALE GENOMIC DNA]</scope>
    <source>
        <strain evidence="2 3">JCM 6307</strain>
    </source>
</reference>
<accession>A0ABN3MCU2</accession>
<name>A0ABN3MCU2_9ACTN</name>
<feature type="compositionally biased region" description="Low complexity" evidence="1">
    <location>
        <begin position="69"/>
        <end position="84"/>
    </location>
</feature>
<proteinExistence type="predicted"/>
<evidence type="ECO:0000313" key="2">
    <source>
        <dbReference type="EMBL" id="GAA2499888.1"/>
    </source>
</evidence>
<dbReference type="SUPFAM" id="SSF51182">
    <property type="entry name" value="RmlC-like cupins"/>
    <property type="match status" value="1"/>
</dbReference>
<keyword evidence="3" id="KW-1185">Reference proteome</keyword>
<feature type="region of interest" description="Disordered" evidence="1">
    <location>
        <begin position="198"/>
        <end position="219"/>
    </location>
</feature>
<organism evidence="2 3">
    <name type="scientific">Streptomyces thermolineatus</name>
    <dbReference type="NCBI Taxonomy" id="44033"/>
    <lineage>
        <taxon>Bacteria</taxon>
        <taxon>Bacillati</taxon>
        <taxon>Actinomycetota</taxon>
        <taxon>Actinomycetes</taxon>
        <taxon>Kitasatosporales</taxon>
        <taxon>Streptomycetaceae</taxon>
        <taxon>Streptomyces</taxon>
    </lineage>
</organism>
<dbReference type="InterPro" id="IPR014710">
    <property type="entry name" value="RmlC-like_jellyroll"/>
</dbReference>
<dbReference type="InterPro" id="IPR011051">
    <property type="entry name" value="RmlC_Cupin_sf"/>
</dbReference>
<dbReference type="EMBL" id="BAAATA010000027">
    <property type="protein sequence ID" value="GAA2499888.1"/>
    <property type="molecule type" value="Genomic_DNA"/>
</dbReference>
<protein>
    <recommendedName>
        <fullName evidence="4">Signal peptidase I</fullName>
    </recommendedName>
</protein>